<evidence type="ECO:0000313" key="1">
    <source>
        <dbReference type="EMBL" id="KAJ0027663.1"/>
    </source>
</evidence>
<comment type="caution">
    <text evidence="1">The sequence shown here is derived from an EMBL/GenBank/DDBJ whole genome shotgun (WGS) entry which is preliminary data.</text>
</comment>
<name>A0ACC0Y2C1_9ROSI</name>
<proteinExistence type="predicted"/>
<keyword evidence="2" id="KW-1185">Reference proteome</keyword>
<organism evidence="1 2">
    <name type="scientific">Pistacia integerrima</name>
    <dbReference type="NCBI Taxonomy" id="434235"/>
    <lineage>
        <taxon>Eukaryota</taxon>
        <taxon>Viridiplantae</taxon>
        <taxon>Streptophyta</taxon>
        <taxon>Embryophyta</taxon>
        <taxon>Tracheophyta</taxon>
        <taxon>Spermatophyta</taxon>
        <taxon>Magnoliopsida</taxon>
        <taxon>eudicotyledons</taxon>
        <taxon>Gunneridae</taxon>
        <taxon>Pentapetalae</taxon>
        <taxon>rosids</taxon>
        <taxon>malvids</taxon>
        <taxon>Sapindales</taxon>
        <taxon>Anacardiaceae</taxon>
        <taxon>Pistacia</taxon>
    </lineage>
</organism>
<gene>
    <name evidence="1" type="ORF">Pint_35316</name>
</gene>
<dbReference type="EMBL" id="CM047744">
    <property type="protein sequence ID" value="KAJ0027663.1"/>
    <property type="molecule type" value="Genomic_DNA"/>
</dbReference>
<sequence length="81" mass="9174">MDYDGNLRLYSLNNLTGSWMISWQAIMEQCKVHGICGRNEICVSTPSPSAHALAAMRRLHQWNLARNYAWMIASVKHLAIG</sequence>
<evidence type="ECO:0000313" key="2">
    <source>
        <dbReference type="Proteomes" id="UP001163603"/>
    </source>
</evidence>
<reference evidence="2" key="1">
    <citation type="journal article" date="2023" name="G3 (Bethesda)">
        <title>Genome assembly and association tests identify interacting loci associated with vigor, precocity, and sex in interspecific pistachio rootstocks.</title>
        <authorList>
            <person name="Palmer W."/>
            <person name="Jacygrad E."/>
            <person name="Sagayaradj S."/>
            <person name="Cavanaugh K."/>
            <person name="Han R."/>
            <person name="Bertier L."/>
            <person name="Beede B."/>
            <person name="Kafkas S."/>
            <person name="Golino D."/>
            <person name="Preece J."/>
            <person name="Michelmore R."/>
        </authorList>
    </citation>
    <scope>NUCLEOTIDE SEQUENCE [LARGE SCALE GENOMIC DNA]</scope>
</reference>
<accession>A0ACC0Y2C1</accession>
<dbReference type="Proteomes" id="UP001163603">
    <property type="component" value="Chromosome 9"/>
</dbReference>
<protein>
    <submittedName>
        <fullName evidence="1">Uncharacterized protein</fullName>
    </submittedName>
</protein>